<dbReference type="FunFam" id="3.40.50.300:FF:002568">
    <property type="entry name" value="Cell division protein (FtsH)"/>
    <property type="match status" value="1"/>
</dbReference>
<name>A0AA36ITL2_9DINO</name>
<dbReference type="SMART" id="SM00382">
    <property type="entry name" value="AAA"/>
    <property type="match status" value="1"/>
</dbReference>
<feature type="domain" description="AAA+ ATPase" evidence="2">
    <location>
        <begin position="85"/>
        <end position="239"/>
    </location>
</feature>
<protein>
    <recommendedName>
        <fullName evidence="2">AAA+ ATPase domain-containing protein</fullName>
    </recommendedName>
</protein>
<dbReference type="EMBL" id="CAUJNA010002380">
    <property type="protein sequence ID" value="CAJ1392660.1"/>
    <property type="molecule type" value="Genomic_DNA"/>
</dbReference>
<gene>
    <name evidence="3" type="ORF">EVOR1521_LOCUS17703</name>
</gene>
<feature type="chain" id="PRO_5041336217" description="AAA+ ATPase domain-containing protein" evidence="1">
    <location>
        <begin position="24"/>
        <end position="243"/>
    </location>
</feature>
<dbReference type="InterPro" id="IPR003593">
    <property type="entry name" value="AAA+_ATPase"/>
</dbReference>
<comment type="caution">
    <text evidence="3">The sequence shown here is derived from an EMBL/GenBank/DDBJ whole genome shotgun (WGS) entry which is preliminary data.</text>
</comment>
<dbReference type="Gene3D" id="3.40.50.300">
    <property type="entry name" value="P-loop containing nucleotide triphosphate hydrolases"/>
    <property type="match status" value="1"/>
</dbReference>
<dbReference type="InterPro" id="IPR027417">
    <property type="entry name" value="P-loop_NTPase"/>
</dbReference>
<dbReference type="PANTHER" id="PTHR23076:SF97">
    <property type="entry name" value="ATP-DEPENDENT ZINC METALLOPROTEASE YME1L1"/>
    <property type="match status" value="1"/>
</dbReference>
<dbReference type="PANTHER" id="PTHR23076">
    <property type="entry name" value="METALLOPROTEASE M41 FTSH"/>
    <property type="match status" value="1"/>
</dbReference>
<dbReference type="GO" id="GO:0016887">
    <property type="term" value="F:ATP hydrolysis activity"/>
    <property type="evidence" value="ECO:0007669"/>
    <property type="project" value="InterPro"/>
</dbReference>
<keyword evidence="1" id="KW-0732">Signal</keyword>
<dbReference type="Proteomes" id="UP001178507">
    <property type="component" value="Unassembled WGS sequence"/>
</dbReference>
<accession>A0AA36ITL2</accession>
<feature type="signal peptide" evidence="1">
    <location>
        <begin position="1"/>
        <end position="23"/>
    </location>
</feature>
<dbReference type="GO" id="GO:0005524">
    <property type="term" value="F:ATP binding"/>
    <property type="evidence" value="ECO:0007669"/>
    <property type="project" value="InterPro"/>
</dbReference>
<dbReference type="GO" id="GO:0004176">
    <property type="term" value="F:ATP-dependent peptidase activity"/>
    <property type="evidence" value="ECO:0007669"/>
    <property type="project" value="TreeGrafter"/>
</dbReference>
<dbReference type="GO" id="GO:0006508">
    <property type="term" value="P:proteolysis"/>
    <property type="evidence" value="ECO:0007669"/>
    <property type="project" value="TreeGrafter"/>
</dbReference>
<dbReference type="SUPFAM" id="SSF52540">
    <property type="entry name" value="P-loop containing nucleoside triphosphate hydrolases"/>
    <property type="match status" value="1"/>
</dbReference>
<evidence type="ECO:0000259" key="2">
    <source>
        <dbReference type="SMART" id="SM00382"/>
    </source>
</evidence>
<proteinExistence type="predicted"/>
<evidence type="ECO:0000313" key="3">
    <source>
        <dbReference type="EMBL" id="CAJ1392660.1"/>
    </source>
</evidence>
<dbReference type="InterPro" id="IPR003959">
    <property type="entry name" value="ATPase_AAA_core"/>
</dbReference>
<sequence length="243" mass="26138">MVLFVYLTMVWTMMRRMAGGGQGKGWGDARRKVMEAQKASGANAGDAMVTRFEDIAGIERSKLQVKEVVEMLRSPSRYAALGASVPRGVLLAGPPGSGKTLLARACAAEAGVAFLNVAATEFVELFVGRGAARVRQLFEQARKTAPCIIFIDEIDALRARSNDLLKLGGGNQEAESTLNQLLTCMDGLVTRESGRPVVVIAATNRPEESWMKLCCAPDASIGLSRWICPTQRVGRRSSKCTCA</sequence>
<evidence type="ECO:0000313" key="4">
    <source>
        <dbReference type="Proteomes" id="UP001178507"/>
    </source>
</evidence>
<dbReference type="AlphaFoldDB" id="A0AA36ITL2"/>
<keyword evidence="4" id="KW-1185">Reference proteome</keyword>
<organism evidence="3 4">
    <name type="scientific">Effrenium voratum</name>
    <dbReference type="NCBI Taxonomy" id="2562239"/>
    <lineage>
        <taxon>Eukaryota</taxon>
        <taxon>Sar</taxon>
        <taxon>Alveolata</taxon>
        <taxon>Dinophyceae</taxon>
        <taxon>Suessiales</taxon>
        <taxon>Symbiodiniaceae</taxon>
        <taxon>Effrenium</taxon>
    </lineage>
</organism>
<dbReference type="Pfam" id="PF00004">
    <property type="entry name" value="AAA"/>
    <property type="match status" value="1"/>
</dbReference>
<evidence type="ECO:0000256" key="1">
    <source>
        <dbReference type="SAM" id="SignalP"/>
    </source>
</evidence>
<reference evidence="3" key="1">
    <citation type="submission" date="2023-08" db="EMBL/GenBank/DDBJ databases">
        <authorList>
            <person name="Chen Y."/>
            <person name="Shah S."/>
            <person name="Dougan E. K."/>
            <person name="Thang M."/>
            <person name="Chan C."/>
        </authorList>
    </citation>
    <scope>NUCLEOTIDE SEQUENCE</scope>
</reference>